<organism evidence="1 2">
    <name type="scientific">Nannocystis bainbridge</name>
    <dbReference type="NCBI Taxonomy" id="2995303"/>
    <lineage>
        <taxon>Bacteria</taxon>
        <taxon>Pseudomonadati</taxon>
        <taxon>Myxococcota</taxon>
        <taxon>Polyangia</taxon>
        <taxon>Nannocystales</taxon>
        <taxon>Nannocystaceae</taxon>
        <taxon>Nannocystis</taxon>
    </lineage>
</organism>
<dbReference type="EMBL" id="JAQNDL010000003">
    <property type="protein sequence ID" value="MDC0722569.1"/>
    <property type="molecule type" value="Genomic_DNA"/>
</dbReference>
<sequence length="72" mass="7506">MLAALRAVAPCDLRTTPAIGIDAFRTHGADREPAARQDALSFVAGSVYSGVIFTLDTQRGNITELCLGAAAE</sequence>
<protein>
    <submittedName>
        <fullName evidence="1">Uncharacterized protein</fullName>
    </submittedName>
</protein>
<keyword evidence="2" id="KW-1185">Reference proteome</keyword>
<reference evidence="1 2" key="1">
    <citation type="submission" date="2022-11" db="EMBL/GenBank/DDBJ databases">
        <title>Minimal conservation of predation-associated metabolite biosynthetic gene clusters underscores biosynthetic potential of Myxococcota including descriptions for ten novel species: Archangium lansinium sp. nov., Myxococcus landrumus sp. nov., Nannocystis bai.</title>
        <authorList>
            <person name="Ahearne A."/>
            <person name="Stevens C."/>
            <person name="Dowd S."/>
        </authorList>
    </citation>
    <scope>NUCLEOTIDE SEQUENCE [LARGE SCALE GENOMIC DNA]</scope>
    <source>
        <strain evidence="1 2">BB15-2</strain>
    </source>
</reference>
<evidence type="ECO:0000313" key="2">
    <source>
        <dbReference type="Proteomes" id="UP001221686"/>
    </source>
</evidence>
<dbReference type="RefSeq" id="WP_272091096.1">
    <property type="nucleotide sequence ID" value="NZ_JAQNDL010000003.1"/>
</dbReference>
<evidence type="ECO:0000313" key="1">
    <source>
        <dbReference type="EMBL" id="MDC0722569.1"/>
    </source>
</evidence>
<comment type="caution">
    <text evidence="1">The sequence shown here is derived from an EMBL/GenBank/DDBJ whole genome shotgun (WGS) entry which is preliminary data.</text>
</comment>
<proteinExistence type="predicted"/>
<accession>A0ABT5E9P8</accession>
<name>A0ABT5E9P8_9BACT</name>
<gene>
    <name evidence="1" type="ORF">POL25_37115</name>
</gene>
<dbReference type="Proteomes" id="UP001221686">
    <property type="component" value="Unassembled WGS sequence"/>
</dbReference>